<organism evidence="1">
    <name type="scientific">Tanacetum cinerariifolium</name>
    <name type="common">Dalmatian daisy</name>
    <name type="synonym">Chrysanthemum cinerariifolium</name>
    <dbReference type="NCBI Taxonomy" id="118510"/>
    <lineage>
        <taxon>Eukaryota</taxon>
        <taxon>Viridiplantae</taxon>
        <taxon>Streptophyta</taxon>
        <taxon>Embryophyta</taxon>
        <taxon>Tracheophyta</taxon>
        <taxon>Spermatophyta</taxon>
        <taxon>Magnoliopsida</taxon>
        <taxon>eudicotyledons</taxon>
        <taxon>Gunneridae</taxon>
        <taxon>Pentapetalae</taxon>
        <taxon>asterids</taxon>
        <taxon>campanulids</taxon>
        <taxon>Asterales</taxon>
        <taxon>Asteraceae</taxon>
        <taxon>Asteroideae</taxon>
        <taxon>Anthemideae</taxon>
        <taxon>Anthemidinae</taxon>
        <taxon>Tanacetum</taxon>
    </lineage>
</organism>
<dbReference type="EMBL" id="BKCJ011410763">
    <property type="protein sequence ID" value="GFD31131.1"/>
    <property type="molecule type" value="Genomic_DNA"/>
</dbReference>
<gene>
    <name evidence="1" type="ORF">Tci_903100</name>
</gene>
<protein>
    <submittedName>
        <fullName evidence="1">Uncharacterized protein</fullName>
    </submittedName>
</protein>
<evidence type="ECO:0000313" key="1">
    <source>
        <dbReference type="EMBL" id="GFD31131.1"/>
    </source>
</evidence>
<proteinExistence type="predicted"/>
<accession>A0A699VC43</accession>
<name>A0A699VC43_TANCI</name>
<feature type="non-terminal residue" evidence="1">
    <location>
        <position position="1"/>
    </location>
</feature>
<dbReference type="AlphaFoldDB" id="A0A699VC43"/>
<sequence length="123" mass="13517">APSFLSASTEEVASIRPAITNVTESPAEAVRNLSAPAEFTTDAYYDDSHKDLKQTLAWMQETNALHPAYHTMYAEARIRLQLKDYAGAHSTATEAKKLALAAANSDYVRRSEEVMTKAKANIK</sequence>
<reference evidence="1" key="1">
    <citation type="journal article" date="2019" name="Sci. Rep.">
        <title>Draft genome of Tanacetum cinerariifolium, the natural source of mosquito coil.</title>
        <authorList>
            <person name="Yamashiro T."/>
            <person name="Shiraishi A."/>
            <person name="Satake H."/>
            <person name="Nakayama K."/>
        </authorList>
    </citation>
    <scope>NUCLEOTIDE SEQUENCE</scope>
</reference>
<comment type="caution">
    <text evidence="1">The sequence shown here is derived from an EMBL/GenBank/DDBJ whole genome shotgun (WGS) entry which is preliminary data.</text>
</comment>